<protein>
    <submittedName>
        <fullName evidence="5">Glycosyltransferase</fullName>
    </submittedName>
</protein>
<evidence type="ECO:0000256" key="1">
    <source>
        <dbReference type="ARBA" id="ARBA00006739"/>
    </source>
</evidence>
<dbReference type="GO" id="GO:0016757">
    <property type="term" value="F:glycosyltransferase activity"/>
    <property type="evidence" value="ECO:0007669"/>
    <property type="project" value="UniProtKB-KW"/>
</dbReference>
<proteinExistence type="inferred from homology"/>
<dbReference type="Proteomes" id="UP000782610">
    <property type="component" value="Unassembled WGS sequence"/>
</dbReference>
<evidence type="ECO:0000256" key="2">
    <source>
        <dbReference type="ARBA" id="ARBA00022676"/>
    </source>
</evidence>
<dbReference type="Pfam" id="PF00535">
    <property type="entry name" value="Glycos_transf_2"/>
    <property type="match status" value="1"/>
</dbReference>
<reference evidence="5" key="1">
    <citation type="submission" date="2020-07" db="EMBL/GenBank/DDBJ databases">
        <title>Huge and variable diversity of episymbiotic CPR bacteria and DPANN archaea in groundwater ecosystems.</title>
        <authorList>
            <person name="He C.Y."/>
            <person name="Keren R."/>
            <person name="Whittaker M."/>
            <person name="Farag I.F."/>
            <person name="Doudna J."/>
            <person name="Cate J.H.D."/>
            <person name="Banfield J.F."/>
        </authorList>
    </citation>
    <scope>NUCLEOTIDE SEQUENCE</scope>
    <source>
        <strain evidence="5">NC_groundwater_1586_Pr3_B-0.1um_66_15</strain>
    </source>
</reference>
<dbReference type="InterPro" id="IPR001173">
    <property type="entry name" value="Glyco_trans_2-like"/>
</dbReference>
<dbReference type="EMBL" id="JACRAF010000016">
    <property type="protein sequence ID" value="MBI4921058.1"/>
    <property type="molecule type" value="Genomic_DNA"/>
</dbReference>
<evidence type="ECO:0000313" key="5">
    <source>
        <dbReference type="EMBL" id="MBI4921058.1"/>
    </source>
</evidence>
<dbReference type="PANTHER" id="PTHR43179">
    <property type="entry name" value="RHAMNOSYLTRANSFERASE WBBL"/>
    <property type="match status" value="1"/>
</dbReference>
<sequence length="290" mass="31743">MSAPPQVSVIVPVFEQWHLAPLLCAGLNGQDIAADRYEVLLVDNGSRMIEVPSNLPPNARILTCAQPGSYAARNAGLAEARADWLLFTDADCRPEPNWISTILEASRRLGPSTLLAGPVRMLAGSADPNIYEIYDLVRGIPQERYVRRGYAATANLAVHRSVFAAAGPFDGRRFSGGDAEFCRRARAAGNTTALVPGAYVGHPCRSSWAEIETKARRVRGGQVAPGSLRRHKSIVAVAILSPLKGIWTLMRARPHSLRYRLLASLVLLRVWWAEISETIRLSFGATPERR</sequence>
<dbReference type="InterPro" id="IPR029044">
    <property type="entry name" value="Nucleotide-diphossugar_trans"/>
</dbReference>
<dbReference type="SUPFAM" id="SSF53448">
    <property type="entry name" value="Nucleotide-diphospho-sugar transferases"/>
    <property type="match status" value="1"/>
</dbReference>
<dbReference type="CDD" id="cd00761">
    <property type="entry name" value="Glyco_tranf_GTA_type"/>
    <property type="match status" value="1"/>
</dbReference>
<dbReference type="PANTHER" id="PTHR43179:SF12">
    <property type="entry name" value="GALACTOFURANOSYLTRANSFERASE GLFT2"/>
    <property type="match status" value="1"/>
</dbReference>
<comment type="caution">
    <text evidence="5">The sequence shown here is derived from an EMBL/GenBank/DDBJ whole genome shotgun (WGS) entry which is preliminary data.</text>
</comment>
<accession>A0A933KZ90</accession>
<gene>
    <name evidence="5" type="ORF">HY834_04865</name>
</gene>
<name>A0A933KZ90_9HYPH</name>
<comment type="similarity">
    <text evidence="1">Belongs to the glycosyltransferase 2 family.</text>
</comment>
<organism evidence="5 6">
    <name type="scientific">Devosia nanyangense</name>
    <dbReference type="NCBI Taxonomy" id="1228055"/>
    <lineage>
        <taxon>Bacteria</taxon>
        <taxon>Pseudomonadati</taxon>
        <taxon>Pseudomonadota</taxon>
        <taxon>Alphaproteobacteria</taxon>
        <taxon>Hyphomicrobiales</taxon>
        <taxon>Devosiaceae</taxon>
        <taxon>Devosia</taxon>
    </lineage>
</organism>
<dbReference type="AlphaFoldDB" id="A0A933KZ90"/>
<feature type="domain" description="Glycosyltransferase 2-like" evidence="4">
    <location>
        <begin position="8"/>
        <end position="112"/>
    </location>
</feature>
<evidence type="ECO:0000259" key="4">
    <source>
        <dbReference type="Pfam" id="PF00535"/>
    </source>
</evidence>
<evidence type="ECO:0000313" key="6">
    <source>
        <dbReference type="Proteomes" id="UP000782610"/>
    </source>
</evidence>
<keyword evidence="3" id="KW-0808">Transferase</keyword>
<evidence type="ECO:0000256" key="3">
    <source>
        <dbReference type="ARBA" id="ARBA00022679"/>
    </source>
</evidence>
<keyword evidence="2" id="KW-0328">Glycosyltransferase</keyword>
<dbReference type="Gene3D" id="3.90.550.10">
    <property type="entry name" value="Spore Coat Polysaccharide Biosynthesis Protein SpsA, Chain A"/>
    <property type="match status" value="1"/>
</dbReference>